<dbReference type="InterPro" id="IPR011712">
    <property type="entry name" value="Sig_transdc_His_kin_sub3_dim/P"/>
</dbReference>
<protein>
    <submittedName>
        <fullName evidence="5">GAF domain</fullName>
    </submittedName>
</protein>
<sequence length="549" mass="59399">METKAVRGLGHVDGGRSRTVRRSLTPLVDDVRAQLGLDVALVLYQSPLSAGAYVLAASADDDTRLPLPNEPLRVQGALASRQTRSRFDVTLESAIRNYTLHLSAALILPWDQDAGRGWLIAGMHASRQEGKALDQELLSRFSSQISRAHRLAGLEGATRLRQDVQRALRTMSVAQLDSPTVPEALQTIVTVARTLLGTASSYVSMPGADGSDADGSDFVFTNFVNIRTSPFRRLRMGPGAGLGGLARETLRAVRSLNYAEDPRLRQAPVEETLGEGLHSAMCAPLVAADGSLLGLLYVANREITPFTESDASLLDEFAEFASLSLRQAEAEQHRMAVVRRLEQERLAFELHDSLVRDLMEIGFIAEAGLAVATDSPVRNQLEAIGRTAELCLEKVREEITRMANDGGLAESSSVGEVIEQLRYGHGLRDIERSFVVTGAVRSALPAAVASALVSIGQEAIANSERHSNASQVEVALEVSDDAATIRISDNGYGISSDVLEASMSQDSRHFGLRQMRSIARRMGGSFVIVRYDGGLSIQARLPLSHREPE</sequence>
<keyword evidence="1" id="KW-0808">Transferase</keyword>
<dbReference type="Gene3D" id="3.30.565.10">
    <property type="entry name" value="Histidine kinase-like ATPase, C-terminal domain"/>
    <property type="match status" value="1"/>
</dbReference>
<dbReference type="EMBL" id="QQZY01000005">
    <property type="protein sequence ID" value="RDI74206.1"/>
    <property type="molecule type" value="Genomic_DNA"/>
</dbReference>
<comment type="caution">
    <text evidence="5">The sequence shown here is derived from an EMBL/GenBank/DDBJ whole genome shotgun (WGS) entry which is preliminary data.</text>
</comment>
<dbReference type="CDD" id="cd16917">
    <property type="entry name" value="HATPase_UhpB-NarQ-NarX-like"/>
    <property type="match status" value="1"/>
</dbReference>
<dbReference type="Gene3D" id="1.20.5.1930">
    <property type="match status" value="1"/>
</dbReference>
<feature type="domain" description="Histidine kinase" evidence="4">
    <location>
        <begin position="452"/>
        <end position="545"/>
    </location>
</feature>
<evidence type="ECO:0000259" key="4">
    <source>
        <dbReference type="PROSITE" id="PS50109"/>
    </source>
</evidence>
<name>A0A7M2YVW1_9ACTN</name>
<dbReference type="Proteomes" id="UP000254134">
    <property type="component" value="Unassembled WGS sequence"/>
</dbReference>
<dbReference type="Pfam" id="PF02518">
    <property type="entry name" value="HATPase_c"/>
    <property type="match status" value="1"/>
</dbReference>
<dbReference type="GO" id="GO:0000155">
    <property type="term" value="F:phosphorelay sensor kinase activity"/>
    <property type="evidence" value="ECO:0007669"/>
    <property type="project" value="InterPro"/>
</dbReference>
<dbReference type="InterPro" id="IPR003018">
    <property type="entry name" value="GAF"/>
</dbReference>
<dbReference type="PROSITE" id="PS50109">
    <property type="entry name" value="HIS_KIN"/>
    <property type="match status" value="1"/>
</dbReference>
<evidence type="ECO:0000256" key="3">
    <source>
        <dbReference type="ARBA" id="ARBA00023012"/>
    </source>
</evidence>
<dbReference type="SMART" id="SM00387">
    <property type="entry name" value="HATPase_c"/>
    <property type="match status" value="1"/>
</dbReference>
<evidence type="ECO:0000256" key="1">
    <source>
        <dbReference type="ARBA" id="ARBA00022679"/>
    </source>
</evidence>
<dbReference type="Pfam" id="PF07730">
    <property type="entry name" value="HisKA_3"/>
    <property type="match status" value="1"/>
</dbReference>
<dbReference type="InterPro" id="IPR036890">
    <property type="entry name" value="HATPase_C_sf"/>
</dbReference>
<keyword evidence="3" id="KW-0902">Two-component regulatory system</keyword>
<reference evidence="5 6" key="1">
    <citation type="submission" date="2018-07" db="EMBL/GenBank/DDBJ databases">
        <title>High-quality-draft genome sequence of Gaiella occulta.</title>
        <authorList>
            <person name="Severino R."/>
            <person name="Froufe H.J.C."/>
            <person name="Rainey F.A."/>
            <person name="Barroso C."/>
            <person name="Albuquerque L."/>
            <person name="Lobo-Da-Cunha A."/>
            <person name="Da Costa M.S."/>
            <person name="Egas C."/>
        </authorList>
    </citation>
    <scope>NUCLEOTIDE SEQUENCE [LARGE SCALE GENOMIC DNA]</scope>
    <source>
        <strain evidence="5 6">F2-233</strain>
    </source>
</reference>
<dbReference type="SUPFAM" id="SSF55874">
    <property type="entry name" value="ATPase domain of HSP90 chaperone/DNA topoisomerase II/histidine kinase"/>
    <property type="match status" value="1"/>
</dbReference>
<accession>A0A7M2YVW1</accession>
<keyword evidence="2" id="KW-0418">Kinase</keyword>
<dbReference type="SMART" id="SM00065">
    <property type="entry name" value="GAF"/>
    <property type="match status" value="1"/>
</dbReference>
<dbReference type="InterPro" id="IPR005467">
    <property type="entry name" value="His_kinase_dom"/>
</dbReference>
<dbReference type="PANTHER" id="PTHR24421">
    <property type="entry name" value="NITRATE/NITRITE SENSOR PROTEIN NARX-RELATED"/>
    <property type="match status" value="1"/>
</dbReference>
<dbReference type="InterPro" id="IPR050482">
    <property type="entry name" value="Sensor_HK_TwoCompSys"/>
</dbReference>
<dbReference type="InterPro" id="IPR003594">
    <property type="entry name" value="HATPase_dom"/>
</dbReference>
<dbReference type="InterPro" id="IPR029016">
    <property type="entry name" value="GAF-like_dom_sf"/>
</dbReference>
<proteinExistence type="predicted"/>
<gene>
    <name evidence="5" type="ORF">Gocc_2303</name>
</gene>
<evidence type="ECO:0000313" key="6">
    <source>
        <dbReference type="Proteomes" id="UP000254134"/>
    </source>
</evidence>
<dbReference type="RefSeq" id="WP_181813618.1">
    <property type="nucleotide sequence ID" value="NZ_QQZY01000005.1"/>
</dbReference>
<evidence type="ECO:0000256" key="2">
    <source>
        <dbReference type="ARBA" id="ARBA00022777"/>
    </source>
</evidence>
<dbReference type="GO" id="GO:0046983">
    <property type="term" value="F:protein dimerization activity"/>
    <property type="evidence" value="ECO:0007669"/>
    <property type="project" value="InterPro"/>
</dbReference>
<dbReference type="AlphaFoldDB" id="A0A7M2YVW1"/>
<dbReference type="Gene3D" id="3.30.450.40">
    <property type="match status" value="1"/>
</dbReference>
<evidence type="ECO:0000313" key="5">
    <source>
        <dbReference type="EMBL" id="RDI74206.1"/>
    </source>
</evidence>
<reference evidence="6" key="2">
    <citation type="journal article" date="2019" name="MicrobiologyOpen">
        <title>High-quality draft genome sequence of Gaiella occulta isolated from a 150 meter deep mineral water borehole and comparison with the genome sequences of other deep-branching lineages of the phylum Actinobacteria.</title>
        <authorList>
            <person name="Severino R."/>
            <person name="Froufe H.J.C."/>
            <person name="Barroso C."/>
            <person name="Albuquerque L."/>
            <person name="Lobo-da-Cunha A."/>
            <person name="da Costa M.S."/>
            <person name="Egas C."/>
        </authorList>
    </citation>
    <scope>NUCLEOTIDE SEQUENCE [LARGE SCALE GENOMIC DNA]</scope>
    <source>
        <strain evidence="6">F2-233</strain>
    </source>
</reference>
<dbReference type="GO" id="GO:0016020">
    <property type="term" value="C:membrane"/>
    <property type="evidence" value="ECO:0007669"/>
    <property type="project" value="InterPro"/>
</dbReference>
<dbReference type="Pfam" id="PF01590">
    <property type="entry name" value="GAF"/>
    <property type="match status" value="1"/>
</dbReference>
<keyword evidence="6" id="KW-1185">Reference proteome</keyword>
<organism evidence="5 6">
    <name type="scientific">Gaiella occulta</name>
    <dbReference type="NCBI Taxonomy" id="1002870"/>
    <lineage>
        <taxon>Bacteria</taxon>
        <taxon>Bacillati</taxon>
        <taxon>Actinomycetota</taxon>
        <taxon>Thermoleophilia</taxon>
        <taxon>Gaiellales</taxon>
        <taxon>Gaiellaceae</taxon>
        <taxon>Gaiella</taxon>
    </lineage>
</organism>
<dbReference type="SUPFAM" id="SSF55781">
    <property type="entry name" value="GAF domain-like"/>
    <property type="match status" value="1"/>
</dbReference>